<evidence type="ECO:0000256" key="3">
    <source>
        <dbReference type="ARBA" id="ARBA00023125"/>
    </source>
</evidence>
<keyword evidence="4" id="KW-0804">Transcription</keyword>
<dbReference type="EMBL" id="JABSTV010001249">
    <property type="protein sequence ID" value="KAH7961181.1"/>
    <property type="molecule type" value="Genomic_DNA"/>
</dbReference>
<dbReference type="SUPFAM" id="SSF54695">
    <property type="entry name" value="POZ domain"/>
    <property type="match status" value="1"/>
</dbReference>
<dbReference type="GO" id="GO:0046660">
    <property type="term" value="P:female sex differentiation"/>
    <property type="evidence" value="ECO:0007669"/>
    <property type="project" value="UniProtKB-ARBA"/>
</dbReference>
<feature type="compositionally biased region" description="Acidic residues" evidence="7">
    <location>
        <begin position="315"/>
        <end position="327"/>
    </location>
</feature>
<dbReference type="GO" id="GO:0005634">
    <property type="term" value="C:nucleus"/>
    <property type="evidence" value="ECO:0007669"/>
    <property type="project" value="UniProtKB-SubCell"/>
</dbReference>
<evidence type="ECO:0000256" key="4">
    <source>
        <dbReference type="ARBA" id="ARBA00023163"/>
    </source>
</evidence>
<feature type="compositionally biased region" description="Polar residues" evidence="7">
    <location>
        <begin position="304"/>
        <end position="314"/>
    </location>
</feature>
<dbReference type="AlphaFoldDB" id="A0A9D4Q134"/>
<comment type="subcellular location">
    <subcellularLocation>
        <location evidence="1">Nucleus</location>
    </subcellularLocation>
</comment>
<keyword evidence="2" id="KW-0805">Transcription regulation</keyword>
<keyword evidence="3" id="KW-0238">DNA-binding</keyword>
<dbReference type="Proteomes" id="UP000821837">
    <property type="component" value="Chromosome 3"/>
</dbReference>
<feature type="domain" description="BTB" evidence="8">
    <location>
        <begin position="98"/>
        <end position="163"/>
    </location>
</feature>
<feature type="compositionally biased region" description="Basic residues" evidence="7">
    <location>
        <begin position="215"/>
        <end position="225"/>
    </location>
</feature>
<dbReference type="PANTHER" id="PTHR23110">
    <property type="entry name" value="BTB DOMAIN TRANSCRIPTION FACTOR"/>
    <property type="match status" value="1"/>
</dbReference>
<evidence type="ECO:0000256" key="1">
    <source>
        <dbReference type="ARBA" id="ARBA00004123"/>
    </source>
</evidence>
<evidence type="ECO:0000259" key="8">
    <source>
        <dbReference type="PROSITE" id="PS50097"/>
    </source>
</evidence>
<accession>A0A9D4Q134</accession>
<protein>
    <recommendedName>
        <fullName evidence="8">BTB domain-containing protein</fullName>
    </recommendedName>
</protein>
<dbReference type="InterPro" id="IPR000210">
    <property type="entry name" value="BTB/POZ_dom"/>
</dbReference>
<dbReference type="InterPro" id="IPR011333">
    <property type="entry name" value="SKP1/BTB/POZ_sf"/>
</dbReference>
<evidence type="ECO:0000313" key="9">
    <source>
        <dbReference type="EMBL" id="KAH7961181.1"/>
    </source>
</evidence>
<organism evidence="9 10">
    <name type="scientific">Rhipicephalus sanguineus</name>
    <name type="common">Brown dog tick</name>
    <name type="synonym">Ixodes sanguineus</name>
    <dbReference type="NCBI Taxonomy" id="34632"/>
    <lineage>
        <taxon>Eukaryota</taxon>
        <taxon>Metazoa</taxon>
        <taxon>Ecdysozoa</taxon>
        <taxon>Arthropoda</taxon>
        <taxon>Chelicerata</taxon>
        <taxon>Arachnida</taxon>
        <taxon>Acari</taxon>
        <taxon>Parasitiformes</taxon>
        <taxon>Ixodida</taxon>
        <taxon>Ixodoidea</taxon>
        <taxon>Ixodidae</taxon>
        <taxon>Rhipicephalinae</taxon>
        <taxon>Rhipicephalus</taxon>
        <taxon>Rhipicephalus</taxon>
    </lineage>
</organism>
<dbReference type="Pfam" id="PF00651">
    <property type="entry name" value="BTB"/>
    <property type="match status" value="1"/>
</dbReference>
<evidence type="ECO:0000256" key="5">
    <source>
        <dbReference type="ARBA" id="ARBA00023242"/>
    </source>
</evidence>
<evidence type="ECO:0000256" key="2">
    <source>
        <dbReference type="ARBA" id="ARBA00023015"/>
    </source>
</evidence>
<reference evidence="9" key="1">
    <citation type="journal article" date="2020" name="Cell">
        <title>Large-Scale Comparative Analyses of Tick Genomes Elucidate Their Genetic Diversity and Vector Capacities.</title>
        <authorList>
            <consortium name="Tick Genome and Microbiome Consortium (TIGMIC)"/>
            <person name="Jia N."/>
            <person name="Wang J."/>
            <person name="Shi W."/>
            <person name="Du L."/>
            <person name="Sun Y."/>
            <person name="Zhan W."/>
            <person name="Jiang J.F."/>
            <person name="Wang Q."/>
            <person name="Zhang B."/>
            <person name="Ji P."/>
            <person name="Bell-Sakyi L."/>
            <person name="Cui X.M."/>
            <person name="Yuan T.T."/>
            <person name="Jiang B.G."/>
            <person name="Yang W.F."/>
            <person name="Lam T.T."/>
            <person name="Chang Q.C."/>
            <person name="Ding S.J."/>
            <person name="Wang X.J."/>
            <person name="Zhu J.G."/>
            <person name="Ruan X.D."/>
            <person name="Zhao L."/>
            <person name="Wei J.T."/>
            <person name="Ye R.Z."/>
            <person name="Que T.C."/>
            <person name="Du C.H."/>
            <person name="Zhou Y.H."/>
            <person name="Cheng J.X."/>
            <person name="Dai P.F."/>
            <person name="Guo W.B."/>
            <person name="Han X.H."/>
            <person name="Huang E.J."/>
            <person name="Li L.F."/>
            <person name="Wei W."/>
            <person name="Gao Y.C."/>
            <person name="Liu J.Z."/>
            <person name="Shao H.Z."/>
            <person name="Wang X."/>
            <person name="Wang C.C."/>
            <person name="Yang T.C."/>
            <person name="Huo Q.B."/>
            <person name="Li W."/>
            <person name="Chen H.Y."/>
            <person name="Chen S.E."/>
            <person name="Zhou L.G."/>
            <person name="Ni X.B."/>
            <person name="Tian J.H."/>
            <person name="Sheng Y."/>
            <person name="Liu T."/>
            <person name="Pan Y.S."/>
            <person name="Xia L.Y."/>
            <person name="Li J."/>
            <person name="Zhao F."/>
            <person name="Cao W.C."/>
        </authorList>
    </citation>
    <scope>NUCLEOTIDE SEQUENCE</scope>
    <source>
        <strain evidence="9">Rsan-2018</strain>
    </source>
</reference>
<reference evidence="9" key="2">
    <citation type="submission" date="2021-09" db="EMBL/GenBank/DDBJ databases">
        <authorList>
            <person name="Jia N."/>
            <person name="Wang J."/>
            <person name="Shi W."/>
            <person name="Du L."/>
            <person name="Sun Y."/>
            <person name="Zhan W."/>
            <person name="Jiang J."/>
            <person name="Wang Q."/>
            <person name="Zhang B."/>
            <person name="Ji P."/>
            <person name="Sakyi L.B."/>
            <person name="Cui X."/>
            <person name="Yuan T."/>
            <person name="Jiang B."/>
            <person name="Yang W."/>
            <person name="Lam T.T.-Y."/>
            <person name="Chang Q."/>
            <person name="Ding S."/>
            <person name="Wang X."/>
            <person name="Zhu J."/>
            <person name="Ruan X."/>
            <person name="Zhao L."/>
            <person name="Wei J."/>
            <person name="Que T."/>
            <person name="Du C."/>
            <person name="Cheng J."/>
            <person name="Dai P."/>
            <person name="Han X."/>
            <person name="Huang E."/>
            <person name="Gao Y."/>
            <person name="Liu J."/>
            <person name="Shao H."/>
            <person name="Ye R."/>
            <person name="Li L."/>
            <person name="Wei W."/>
            <person name="Wang X."/>
            <person name="Wang C."/>
            <person name="Huo Q."/>
            <person name="Li W."/>
            <person name="Guo W."/>
            <person name="Chen H."/>
            <person name="Chen S."/>
            <person name="Zhou L."/>
            <person name="Zhou L."/>
            <person name="Ni X."/>
            <person name="Tian J."/>
            <person name="Zhou Y."/>
            <person name="Sheng Y."/>
            <person name="Liu T."/>
            <person name="Pan Y."/>
            <person name="Xia L."/>
            <person name="Li J."/>
            <person name="Zhao F."/>
            <person name="Cao W."/>
        </authorList>
    </citation>
    <scope>NUCLEOTIDE SEQUENCE</scope>
    <source>
        <strain evidence="9">Rsan-2018</strain>
        <tissue evidence="9">Larvae</tissue>
    </source>
</reference>
<comment type="caution">
    <text evidence="9">The sequence shown here is derived from an EMBL/GenBank/DDBJ whole genome shotgun (WGS) entry which is preliminary data.</text>
</comment>
<dbReference type="FunFam" id="3.30.710.10:FF:000120">
    <property type="entry name" value="Bric a brac 2, isoform B"/>
    <property type="match status" value="1"/>
</dbReference>
<dbReference type="GO" id="GO:0006357">
    <property type="term" value="P:regulation of transcription by RNA polymerase II"/>
    <property type="evidence" value="ECO:0007669"/>
    <property type="project" value="TreeGrafter"/>
</dbReference>
<dbReference type="CDD" id="cd18315">
    <property type="entry name" value="BTB_POZ_BAB-like"/>
    <property type="match status" value="1"/>
</dbReference>
<evidence type="ECO:0000313" key="10">
    <source>
        <dbReference type="Proteomes" id="UP000821837"/>
    </source>
</evidence>
<dbReference type="SMART" id="SM00225">
    <property type="entry name" value="BTB"/>
    <property type="match status" value="1"/>
</dbReference>
<dbReference type="Gene3D" id="3.30.710.10">
    <property type="entry name" value="Potassium Channel Kv1.1, Chain A"/>
    <property type="match status" value="1"/>
</dbReference>
<comment type="function">
    <text evidence="6">Probably acts as a transcriptional regulator. Required for the specification of the tarsal segment. Also involved in antenna development.</text>
</comment>
<dbReference type="InterPro" id="IPR051095">
    <property type="entry name" value="Dros_DevTransReg"/>
</dbReference>
<feature type="region of interest" description="Disordered" evidence="7">
    <location>
        <begin position="1"/>
        <end position="21"/>
    </location>
</feature>
<keyword evidence="5" id="KW-0539">Nucleus</keyword>
<proteinExistence type="predicted"/>
<evidence type="ECO:0000256" key="6">
    <source>
        <dbReference type="ARBA" id="ARBA00058541"/>
    </source>
</evidence>
<dbReference type="PROSITE" id="PS50097">
    <property type="entry name" value="BTB"/>
    <property type="match status" value="1"/>
</dbReference>
<dbReference type="VEuPathDB" id="VectorBase:RSAN_047452"/>
<name>A0A9D4Q134_RHISA</name>
<feature type="region of interest" description="Disordered" evidence="7">
    <location>
        <begin position="192"/>
        <end position="282"/>
    </location>
</feature>
<feature type="region of interest" description="Disordered" evidence="7">
    <location>
        <begin position="304"/>
        <end position="327"/>
    </location>
</feature>
<keyword evidence="10" id="KW-1185">Reference proteome</keyword>
<feature type="compositionally biased region" description="Low complexity" evidence="7">
    <location>
        <begin position="269"/>
        <end position="282"/>
    </location>
</feature>
<gene>
    <name evidence="9" type="ORF">HPB52_005186</name>
</gene>
<dbReference type="GO" id="GO:0003680">
    <property type="term" value="F:minor groove of adenine-thymine-rich DNA binding"/>
    <property type="evidence" value="ECO:0007669"/>
    <property type="project" value="UniProtKB-ARBA"/>
</dbReference>
<evidence type="ECO:0000256" key="7">
    <source>
        <dbReference type="SAM" id="MobiDB-lite"/>
    </source>
</evidence>
<dbReference type="PANTHER" id="PTHR23110:SF109">
    <property type="entry name" value="FI07618P-RELATED"/>
    <property type="match status" value="1"/>
</dbReference>
<sequence length="558" mass="58955">MAGEPASSSPSSSFLRTAPNDVVCSDRPEKARDINRGFLLDRATTNVSPVPENSLVPLERRGTTSSKMGSQQFCLKWNNHQSNMLAVFEQLLSNEALVDVTLACEGLSLKAHKMVLSACSPFFQALFVENPCKHPIVILKDMRYMDLKAIVEFMYRGEVNVSQDQLSALLKTAETLKVKGLAEVTGENKHGALVSVDGADPKPVGTPRAESPPLSKRKRGRPRRRSPSDSNKSDSEDQGGPPTTRIKGPESPEIIEDGSMSSDRVTALPAASPSSRTSSTVAVSSTAVPSGALIGSTAKATNSLAATSQHTQDSMGDDVGEGDDADFEVEPSNLMEQSMTTENVPVFTDVASSSQALGNESQQSHHTGSTSDSTALVPVQASLPSDISISSQVDIKPSPSSLIPYDDQAISPVVAAPPAAAASSAEGPNMAMMFMDTSGVPAIAGPSNYHPDKQQSTPSHGLRPTTILAPAALGVHQCNVWRCAAATIVSGVQKLAFSFGPWTMARFRLDSLRACLFAVLLATSETEPAALAAHLFLASRASSFRSDVIRSCSPGFDE</sequence>